<dbReference type="GeneID" id="83054764"/>
<dbReference type="Proteomes" id="UP000434554">
    <property type="component" value="Unassembled WGS sequence"/>
</dbReference>
<gene>
    <name evidence="1" type="ORF">F8R14_07485</name>
</gene>
<proteinExistence type="predicted"/>
<name>A0A833CBP0_9FIRM</name>
<organism evidence="1 2">
    <name type="scientific">Veillonella seminalis</name>
    <dbReference type="NCBI Taxonomy" id="1502943"/>
    <lineage>
        <taxon>Bacteria</taxon>
        <taxon>Bacillati</taxon>
        <taxon>Bacillota</taxon>
        <taxon>Negativicutes</taxon>
        <taxon>Veillonellales</taxon>
        <taxon>Veillonellaceae</taxon>
        <taxon>Veillonella</taxon>
    </lineage>
</organism>
<reference evidence="1 2" key="1">
    <citation type="submission" date="2019-09" db="EMBL/GenBank/DDBJ databases">
        <title>Draft genome sequence of 3 type strains from the CCUG.</title>
        <authorList>
            <person name="Pineiro-Iglesias B."/>
            <person name="Tunovic T."/>
            <person name="Unosson C."/>
            <person name="Inganas E."/>
            <person name="Ohlen M."/>
            <person name="Cardew S."/>
            <person name="Jensie-Markopoulos S."/>
            <person name="Salva-Serra F."/>
            <person name="Jaen-Luchoro D."/>
            <person name="Karlsson R."/>
            <person name="Svensson-Stadler L."/>
            <person name="Chun J."/>
            <person name="Moore E."/>
        </authorList>
    </citation>
    <scope>NUCLEOTIDE SEQUENCE [LARGE SCALE GENOMIC DNA]</scope>
    <source>
        <strain evidence="1 2">CCUG 65427</strain>
    </source>
</reference>
<evidence type="ECO:0000313" key="1">
    <source>
        <dbReference type="EMBL" id="KAB1477918.1"/>
    </source>
</evidence>
<dbReference type="AlphaFoldDB" id="A0A833CBP0"/>
<comment type="caution">
    <text evidence="1">The sequence shown here is derived from an EMBL/GenBank/DDBJ whole genome shotgun (WGS) entry which is preliminary data.</text>
</comment>
<evidence type="ECO:0000313" key="2">
    <source>
        <dbReference type="Proteomes" id="UP000434554"/>
    </source>
</evidence>
<dbReference type="RefSeq" id="WP_127007588.1">
    <property type="nucleotide sequence ID" value="NZ_CAUENZ010000001.1"/>
</dbReference>
<accession>A0A833CBP0</accession>
<dbReference type="EMBL" id="WBKH01000007">
    <property type="protein sequence ID" value="KAB1477918.1"/>
    <property type="molecule type" value="Genomic_DNA"/>
</dbReference>
<protein>
    <submittedName>
        <fullName evidence="1">Uncharacterized protein</fullName>
    </submittedName>
</protein>
<sequence>MAKNVKINSVVYAEVPQVSIPLAEGQGTAVFYDTTGATAASGDILTGKSAFIGNGFVAGSMPNNGAVSGSISKADGTYAIPAGFHNGKGAVRISSEEQAKLVSGNIKAGVTILGVSGKSSVVDTGDATAAAGTIISGKTAYVNGTKVTGSLTTVTVSQDSLTKVLTIE</sequence>